<comment type="caution">
    <text evidence="1">The sequence shown here is derived from an EMBL/GenBank/DDBJ whole genome shotgun (WGS) entry which is preliminary data.</text>
</comment>
<reference evidence="1 2" key="1">
    <citation type="submission" date="2018-06" db="EMBL/GenBank/DDBJ databases">
        <title>Chryseolinea flavus sp. nov., a member of the phylum Bacteroidetes isolated from soil.</title>
        <authorList>
            <person name="Li Y."/>
            <person name="Wang J."/>
        </authorList>
    </citation>
    <scope>NUCLEOTIDE SEQUENCE [LARGE SCALE GENOMIC DNA]</scope>
    <source>
        <strain evidence="1 2">SDU1-6</strain>
    </source>
</reference>
<dbReference type="RefSeq" id="WP_112749093.1">
    <property type="nucleotide sequence ID" value="NZ_QMFY01000015.1"/>
</dbReference>
<accession>A0A364XWU1</accession>
<dbReference type="Proteomes" id="UP000251889">
    <property type="component" value="Unassembled WGS sequence"/>
</dbReference>
<dbReference type="EMBL" id="QMFY01000015">
    <property type="protein sequence ID" value="RAV98696.1"/>
    <property type="molecule type" value="Genomic_DNA"/>
</dbReference>
<keyword evidence="2" id="KW-1185">Reference proteome</keyword>
<protein>
    <submittedName>
        <fullName evidence="1">Uncharacterized protein</fullName>
    </submittedName>
</protein>
<gene>
    <name evidence="1" type="ORF">DQQ10_22020</name>
</gene>
<organism evidence="1 2">
    <name type="scientific">Pseudochryseolinea flava</name>
    <dbReference type="NCBI Taxonomy" id="2059302"/>
    <lineage>
        <taxon>Bacteria</taxon>
        <taxon>Pseudomonadati</taxon>
        <taxon>Bacteroidota</taxon>
        <taxon>Cytophagia</taxon>
        <taxon>Cytophagales</taxon>
        <taxon>Fulvivirgaceae</taxon>
        <taxon>Pseudochryseolinea</taxon>
    </lineage>
</organism>
<evidence type="ECO:0000313" key="2">
    <source>
        <dbReference type="Proteomes" id="UP000251889"/>
    </source>
</evidence>
<evidence type="ECO:0000313" key="1">
    <source>
        <dbReference type="EMBL" id="RAV98696.1"/>
    </source>
</evidence>
<proteinExistence type="predicted"/>
<dbReference type="AlphaFoldDB" id="A0A364XWU1"/>
<sequence length="107" mass="12299">MPSTQELYLVILYDHSTSLPAAQIPFQDFQKLSIDFVDDVALLLPLIRQRVPNAFVIYKRPEDDEVMTRVKYLRSLLHIDEVPIMVLDANPSREDVENLLSVLTTNS</sequence>
<name>A0A364XWU1_9BACT</name>